<name>G0UPF1_TRYCI</name>
<evidence type="ECO:0000313" key="1">
    <source>
        <dbReference type="EMBL" id="CCC91262.1"/>
    </source>
</evidence>
<organism evidence="1">
    <name type="scientific">Trypanosoma congolense (strain IL3000)</name>
    <dbReference type="NCBI Taxonomy" id="1068625"/>
    <lineage>
        <taxon>Eukaryota</taxon>
        <taxon>Discoba</taxon>
        <taxon>Euglenozoa</taxon>
        <taxon>Kinetoplastea</taxon>
        <taxon>Metakinetoplastina</taxon>
        <taxon>Trypanosomatida</taxon>
        <taxon>Trypanosomatidae</taxon>
        <taxon>Trypanosoma</taxon>
        <taxon>Nannomonas</taxon>
    </lineage>
</organism>
<protein>
    <submittedName>
        <fullName evidence="1">Uncharacterized protein</fullName>
    </submittedName>
</protein>
<proteinExistence type="predicted"/>
<dbReference type="AlphaFoldDB" id="G0UPF1"/>
<accession>G0UPF1</accession>
<gene>
    <name evidence="1" type="ORF">TCIL3000_7_610</name>
</gene>
<dbReference type="EMBL" id="HE575320">
    <property type="protein sequence ID" value="CCC91262.1"/>
    <property type="molecule type" value="Genomic_DNA"/>
</dbReference>
<sequence>MSRGLIPHTQKKNSVHYPALKKENASWSTHVQRLNTVILSGRTPLSSLTPIFPFWTLHIPLPGRNELSHFVVHWRNSPSIRAQTKGQTSCESNVPMKKIKKTTNMKTFQRCYHN</sequence>
<reference evidence="1" key="1">
    <citation type="journal article" date="2012" name="Proc. Natl. Acad. Sci. U.S.A.">
        <title>Antigenic diversity is generated by distinct evolutionary mechanisms in African trypanosome species.</title>
        <authorList>
            <person name="Jackson A.P."/>
            <person name="Berry A."/>
            <person name="Aslett M."/>
            <person name="Allison H.C."/>
            <person name="Burton P."/>
            <person name="Vavrova-Anderson J."/>
            <person name="Brown R."/>
            <person name="Browne H."/>
            <person name="Corton N."/>
            <person name="Hauser H."/>
            <person name="Gamble J."/>
            <person name="Gilderthorp R."/>
            <person name="Marcello L."/>
            <person name="McQuillan J."/>
            <person name="Otto T.D."/>
            <person name="Quail M.A."/>
            <person name="Sanders M.J."/>
            <person name="van Tonder A."/>
            <person name="Ginger M.L."/>
            <person name="Field M.C."/>
            <person name="Barry J.D."/>
            <person name="Hertz-Fowler C."/>
            <person name="Berriman M."/>
        </authorList>
    </citation>
    <scope>NUCLEOTIDE SEQUENCE</scope>
    <source>
        <strain evidence="1">IL3000</strain>
    </source>
</reference>